<evidence type="ECO:0000259" key="1">
    <source>
        <dbReference type="PROSITE" id="PS51832"/>
    </source>
</evidence>
<protein>
    <submittedName>
        <fullName evidence="2">HD-GYP domain, c-di-GMP phosphodiesterase class II (Or its inactivated variant)</fullName>
    </submittedName>
</protein>
<dbReference type="EMBL" id="FOHE01000024">
    <property type="protein sequence ID" value="SET74822.1"/>
    <property type="molecule type" value="Genomic_DNA"/>
</dbReference>
<dbReference type="STRING" id="930131.SAMN05216389_12440"/>
<sequence>MRVHPSQLIPGCVLLRDVSGKVSRPIIPKKTVLTEEHITVLHKFLVEAVEVSEKLHDGKVFKPNPEEVSENQSQENIGKEVDVTSLSFKDHYFYVVKYYQTLFNAWRNNVPIDMVEVRNLILPLMDRMDNVRTRIHSLHHFTNKRDYFYHHSVSVSLLSGFLAKKMGYDKGEWIQIGLAGLLADAGMSRIHPFLLEKKGAFNQEERMEMIKHPTYSYRLLEKNPSVSLGIKLAVLQHHERIDGSGYPLGLSNGKIHDYAKVVAVCDIYHAMTSDRLYKEKQSPFRVIEELQKEQYTKLDLFVVQAFINSISNFTIGTKVRLSNDKKGEVVFMDPKHPTRPIVRIEENDAVIPLMEHKDIYIQEII</sequence>
<reference evidence="2 3" key="1">
    <citation type="submission" date="2016-10" db="EMBL/GenBank/DDBJ databases">
        <authorList>
            <person name="de Groot N.N."/>
        </authorList>
    </citation>
    <scope>NUCLEOTIDE SEQUENCE [LARGE SCALE GENOMIC DNA]</scope>
    <source>
        <strain evidence="2 3">IBRC-M 10780</strain>
    </source>
</reference>
<dbReference type="Proteomes" id="UP000198618">
    <property type="component" value="Unassembled WGS sequence"/>
</dbReference>
<dbReference type="SUPFAM" id="SSF109604">
    <property type="entry name" value="HD-domain/PDEase-like"/>
    <property type="match status" value="1"/>
</dbReference>
<dbReference type="PANTHER" id="PTHR43155">
    <property type="entry name" value="CYCLIC DI-GMP PHOSPHODIESTERASE PA4108-RELATED"/>
    <property type="match status" value="1"/>
</dbReference>
<keyword evidence="3" id="KW-1185">Reference proteome</keyword>
<dbReference type="RefSeq" id="WP_090872482.1">
    <property type="nucleotide sequence ID" value="NZ_FOHE01000024.1"/>
</dbReference>
<dbReference type="OrthoDB" id="9759601at2"/>
<evidence type="ECO:0000313" key="2">
    <source>
        <dbReference type="EMBL" id="SET74822.1"/>
    </source>
</evidence>
<dbReference type="InterPro" id="IPR003607">
    <property type="entry name" value="HD/PDEase_dom"/>
</dbReference>
<evidence type="ECO:0000313" key="3">
    <source>
        <dbReference type="Proteomes" id="UP000198618"/>
    </source>
</evidence>
<dbReference type="SMART" id="SM00471">
    <property type="entry name" value="HDc"/>
    <property type="match status" value="1"/>
</dbReference>
<dbReference type="AlphaFoldDB" id="A0A1I0GTX0"/>
<dbReference type="Pfam" id="PF13487">
    <property type="entry name" value="HD_5"/>
    <property type="match status" value="1"/>
</dbReference>
<name>A0A1I0GTX0_9BACI</name>
<gene>
    <name evidence="2" type="ORF">SAMN05216389_12440</name>
</gene>
<dbReference type="PROSITE" id="PS51832">
    <property type="entry name" value="HD_GYP"/>
    <property type="match status" value="1"/>
</dbReference>
<dbReference type="Gene3D" id="1.10.3210.10">
    <property type="entry name" value="Hypothetical protein af1432"/>
    <property type="match status" value="1"/>
</dbReference>
<dbReference type="CDD" id="cd00077">
    <property type="entry name" value="HDc"/>
    <property type="match status" value="1"/>
</dbReference>
<dbReference type="PANTHER" id="PTHR43155:SF2">
    <property type="entry name" value="CYCLIC DI-GMP PHOSPHODIESTERASE PA4108"/>
    <property type="match status" value="1"/>
</dbReference>
<organism evidence="2 3">
    <name type="scientific">Oceanobacillus limi</name>
    <dbReference type="NCBI Taxonomy" id="930131"/>
    <lineage>
        <taxon>Bacteria</taxon>
        <taxon>Bacillati</taxon>
        <taxon>Bacillota</taxon>
        <taxon>Bacilli</taxon>
        <taxon>Bacillales</taxon>
        <taxon>Bacillaceae</taxon>
        <taxon>Oceanobacillus</taxon>
    </lineage>
</organism>
<feature type="domain" description="HD-GYP" evidence="1">
    <location>
        <begin position="127"/>
        <end position="322"/>
    </location>
</feature>
<dbReference type="InterPro" id="IPR037522">
    <property type="entry name" value="HD_GYP_dom"/>
</dbReference>
<proteinExistence type="predicted"/>
<accession>A0A1I0GTX0</accession>